<protein>
    <submittedName>
        <fullName evidence="3">Uncharacterized protein</fullName>
    </submittedName>
</protein>
<sequence length="88" mass="9733">NNGKVTVFDCDLGLVVAAVSLSTKDDEIEGVSCRIETVGSEKALVELVEDGFNIRARVTDSNASVDKRIRENPKLKGIETRRDFWHAQ</sequence>
<feature type="non-terminal residue" evidence="3">
    <location>
        <position position="88"/>
    </location>
</feature>
<reference evidence="3" key="2">
    <citation type="submission" date="2023-06" db="EMBL/GenBank/DDBJ databases">
        <title>Genome assembly of Pristionchus species.</title>
        <authorList>
            <person name="Yoshida K."/>
            <person name="Sommer R.J."/>
        </authorList>
    </citation>
    <scope>NUCLEOTIDE SEQUENCE</scope>
    <source>
        <strain evidence="3">RS5460</strain>
    </source>
</reference>
<reference evidence="4" key="1">
    <citation type="submission" date="2022-10" db="EMBL/GenBank/DDBJ databases">
        <title>Genome assembly of Pristionchus species.</title>
        <authorList>
            <person name="Yoshida K."/>
            <person name="Sommer R.J."/>
        </authorList>
    </citation>
    <scope>NUCLEOTIDE SEQUENCE [LARGE SCALE GENOMIC DNA]</scope>
    <source>
        <strain evidence="2 4">RS5460</strain>
    </source>
</reference>
<dbReference type="EMBL" id="BTRK01000001">
    <property type="protein sequence ID" value="GMR34224.1"/>
    <property type="molecule type" value="Genomic_DNA"/>
</dbReference>
<evidence type="ECO:0000313" key="4">
    <source>
        <dbReference type="Proteomes" id="UP001328107"/>
    </source>
</evidence>
<dbReference type="AlphaFoldDB" id="A0AAN5CS39"/>
<feature type="non-terminal residue" evidence="3">
    <location>
        <position position="1"/>
    </location>
</feature>
<name>A0AAN5CS39_9BILA</name>
<evidence type="ECO:0000313" key="1">
    <source>
        <dbReference type="EMBL" id="GMR34221.1"/>
    </source>
</evidence>
<keyword evidence="4" id="KW-1185">Reference proteome</keyword>
<dbReference type="Proteomes" id="UP001328107">
    <property type="component" value="Unassembled WGS sequence"/>
</dbReference>
<evidence type="ECO:0000313" key="2">
    <source>
        <dbReference type="EMBL" id="GMR34224.1"/>
    </source>
</evidence>
<dbReference type="PANTHER" id="PTHR31751">
    <property type="entry name" value="SI:CH211-108C17.2-RELATED-RELATED"/>
    <property type="match status" value="1"/>
</dbReference>
<dbReference type="PANTHER" id="PTHR31751:SF42">
    <property type="entry name" value="PROTEIN CBG10204"/>
    <property type="match status" value="1"/>
</dbReference>
<gene>
    <name evidence="1" type="ORF">PMAYCL1PPCAC_04416</name>
    <name evidence="2" type="ORF">PMAYCL1PPCAC_04419</name>
    <name evidence="3" type="ORF">PMAYCL1PPCAC_19759</name>
</gene>
<accession>A0AAN5CS39</accession>
<comment type="caution">
    <text evidence="3">The sequence shown here is derived from an EMBL/GenBank/DDBJ whole genome shotgun (WGS) entry which is preliminary data.</text>
</comment>
<proteinExistence type="predicted"/>
<dbReference type="EMBL" id="BTRK01000004">
    <property type="protein sequence ID" value="GMR49564.1"/>
    <property type="molecule type" value="Genomic_DNA"/>
</dbReference>
<evidence type="ECO:0000313" key="3">
    <source>
        <dbReference type="EMBL" id="GMR49564.1"/>
    </source>
</evidence>
<dbReference type="EMBL" id="BTRK01000001">
    <property type="protein sequence ID" value="GMR34221.1"/>
    <property type="molecule type" value="Genomic_DNA"/>
</dbReference>
<organism evidence="3 4">
    <name type="scientific">Pristionchus mayeri</name>
    <dbReference type="NCBI Taxonomy" id="1317129"/>
    <lineage>
        <taxon>Eukaryota</taxon>
        <taxon>Metazoa</taxon>
        <taxon>Ecdysozoa</taxon>
        <taxon>Nematoda</taxon>
        <taxon>Chromadorea</taxon>
        <taxon>Rhabditida</taxon>
        <taxon>Rhabditina</taxon>
        <taxon>Diplogasteromorpha</taxon>
        <taxon>Diplogasteroidea</taxon>
        <taxon>Neodiplogasteridae</taxon>
        <taxon>Pristionchus</taxon>
    </lineage>
</organism>